<dbReference type="PROSITE" id="PS50853">
    <property type="entry name" value="FN3"/>
    <property type="match status" value="4"/>
</dbReference>
<dbReference type="GO" id="GO:0004222">
    <property type="term" value="F:metalloendopeptidase activity"/>
    <property type="evidence" value="ECO:0007669"/>
    <property type="project" value="InterPro"/>
</dbReference>
<evidence type="ECO:0000256" key="8">
    <source>
        <dbReference type="ARBA" id="ARBA00023277"/>
    </source>
</evidence>
<feature type="domain" description="Fibronectin type-III" evidence="13">
    <location>
        <begin position="1047"/>
        <end position="1131"/>
    </location>
</feature>
<evidence type="ECO:0000256" key="4">
    <source>
        <dbReference type="ARBA" id="ARBA00022729"/>
    </source>
</evidence>
<dbReference type="GO" id="GO:0006508">
    <property type="term" value="P:proteolysis"/>
    <property type="evidence" value="ECO:0007669"/>
    <property type="project" value="UniProtKB-KW"/>
</dbReference>
<feature type="active site" evidence="11">
    <location>
        <position position="406"/>
    </location>
</feature>
<feature type="domain" description="Fibronectin type-III" evidence="13">
    <location>
        <begin position="762"/>
        <end position="847"/>
    </location>
</feature>
<keyword evidence="10" id="KW-0624">Polysaccharide degradation</keyword>
<dbReference type="CDD" id="cd00063">
    <property type="entry name" value="FN3"/>
    <property type="match status" value="4"/>
</dbReference>
<dbReference type="CDD" id="cd09597">
    <property type="entry name" value="M4_TLP"/>
    <property type="match status" value="1"/>
</dbReference>
<dbReference type="Pfam" id="PF00041">
    <property type="entry name" value="fn3"/>
    <property type="match status" value="4"/>
</dbReference>
<dbReference type="PANTHER" id="PTHR33794">
    <property type="entry name" value="BACILLOLYSIN"/>
    <property type="match status" value="1"/>
</dbReference>
<dbReference type="PRINTS" id="PR00730">
    <property type="entry name" value="THERMOLYSIN"/>
</dbReference>
<evidence type="ECO:0000256" key="10">
    <source>
        <dbReference type="ARBA" id="ARBA00023326"/>
    </source>
</evidence>
<evidence type="ECO:0000313" key="14">
    <source>
        <dbReference type="EMBL" id="PHQ30813.1"/>
    </source>
</evidence>
<proteinExistence type="inferred from homology"/>
<dbReference type="InterPro" id="IPR036116">
    <property type="entry name" value="FN3_sf"/>
</dbReference>
<evidence type="ECO:0000256" key="6">
    <source>
        <dbReference type="ARBA" id="ARBA00022833"/>
    </source>
</evidence>
<feature type="active site" description="Proton donor" evidence="11">
    <location>
        <position position="510"/>
    </location>
</feature>
<dbReference type="Pfam" id="PF20009">
    <property type="entry name" value="GEVED"/>
    <property type="match status" value="1"/>
</dbReference>
<comment type="caution">
    <text evidence="14">The sequence shown here is derived from an EMBL/GenBank/DDBJ whole genome shotgun (WGS) entry which is preliminary data.</text>
</comment>
<dbReference type="InterPro" id="IPR023612">
    <property type="entry name" value="Peptidase_M4"/>
</dbReference>
<keyword evidence="4 12" id="KW-0732">Signal</keyword>
<feature type="domain" description="Fibronectin type-III" evidence="13">
    <location>
        <begin position="857"/>
        <end position="942"/>
    </location>
</feature>
<evidence type="ECO:0000313" key="15">
    <source>
        <dbReference type="Proteomes" id="UP000229433"/>
    </source>
</evidence>
<dbReference type="InterPro" id="IPR013856">
    <property type="entry name" value="Peptidase_M4_domain"/>
</dbReference>
<comment type="similarity">
    <text evidence="1">Belongs to the peptidase M4 family.</text>
</comment>
<dbReference type="InterPro" id="IPR013783">
    <property type="entry name" value="Ig-like_fold"/>
</dbReference>
<dbReference type="Proteomes" id="UP000229433">
    <property type="component" value="Unassembled WGS sequence"/>
</dbReference>
<keyword evidence="6" id="KW-0862">Zinc</keyword>
<dbReference type="Pfam" id="PF02868">
    <property type="entry name" value="Peptidase_M4_C"/>
    <property type="match status" value="1"/>
</dbReference>
<evidence type="ECO:0000259" key="13">
    <source>
        <dbReference type="PROSITE" id="PS50853"/>
    </source>
</evidence>
<dbReference type="Gene3D" id="2.60.40.10">
    <property type="entry name" value="Immunoglobulins"/>
    <property type="match status" value="4"/>
</dbReference>
<dbReference type="GO" id="GO:0046872">
    <property type="term" value="F:metal ion binding"/>
    <property type="evidence" value="ECO:0007669"/>
    <property type="project" value="UniProtKB-KW"/>
</dbReference>
<dbReference type="Gene3D" id="3.10.170.10">
    <property type="match status" value="1"/>
</dbReference>
<dbReference type="SUPFAM" id="SSF49265">
    <property type="entry name" value="Fibronectin type III"/>
    <property type="match status" value="2"/>
</dbReference>
<dbReference type="Pfam" id="PF07504">
    <property type="entry name" value="FTP"/>
    <property type="match status" value="1"/>
</dbReference>
<name>A0A2G1VVK6_9FLAO</name>
<evidence type="ECO:0000256" key="1">
    <source>
        <dbReference type="ARBA" id="ARBA00009388"/>
    </source>
</evidence>
<organism evidence="14 15">
    <name type="scientific">Leeuwenhoekiella nanhaiensis</name>
    <dbReference type="NCBI Taxonomy" id="1655491"/>
    <lineage>
        <taxon>Bacteria</taxon>
        <taxon>Pseudomonadati</taxon>
        <taxon>Bacteroidota</taxon>
        <taxon>Flavobacteriia</taxon>
        <taxon>Flavobacteriales</taxon>
        <taxon>Flavobacteriaceae</taxon>
        <taxon>Leeuwenhoekiella</taxon>
    </lineage>
</organism>
<gene>
    <name evidence="14" type="ORF">CJ305_00865</name>
</gene>
<keyword evidence="9" id="KW-0326">Glycosidase</keyword>
<feature type="signal peptide" evidence="12">
    <location>
        <begin position="1"/>
        <end position="24"/>
    </location>
</feature>
<dbReference type="NCBIfam" id="TIGR04183">
    <property type="entry name" value="Por_Secre_tail"/>
    <property type="match status" value="1"/>
</dbReference>
<dbReference type="Gene3D" id="2.60.120.260">
    <property type="entry name" value="Galactose-binding domain-like"/>
    <property type="match status" value="1"/>
</dbReference>
<evidence type="ECO:0000256" key="7">
    <source>
        <dbReference type="ARBA" id="ARBA00023049"/>
    </source>
</evidence>
<protein>
    <recommendedName>
        <fullName evidence="13">Fibronectin type-III domain-containing protein</fullName>
    </recommendedName>
</protein>
<evidence type="ECO:0000256" key="2">
    <source>
        <dbReference type="ARBA" id="ARBA00022670"/>
    </source>
</evidence>
<dbReference type="InterPro" id="IPR045474">
    <property type="entry name" value="GEVED"/>
</dbReference>
<dbReference type="InterPro" id="IPR003961">
    <property type="entry name" value="FN3_dom"/>
</dbReference>
<evidence type="ECO:0000256" key="12">
    <source>
        <dbReference type="SAM" id="SignalP"/>
    </source>
</evidence>
<dbReference type="RefSeq" id="WP_223248764.1">
    <property type="nucleotide sequence ID" value="NZ_KZ319287.1"/>
</dbReference>
<feature type="chain" id="PRO_5013551660" description="Fibronectin type-III domain-containing protein" evidence="12">
    <location>
        <begin position="25"/>
        <end position="1401"/>
    </location>
</feature>
<dbReference type="SMART" id="SM00060">
    <property type="entry name" value="FN3"/>
    <property type="match status" value="4"/>
</dbReference>
<dbReference type="GO" id="GO:0000272">
    <property type="term" value="P:polysaccharide catabolic process"/>
    <property type="evidence" value="ECO:0007669"/>
    <property type="project" value="UniProtKB-KW"/>
</dbReference>
<evidence type="ECO:0000256" key="3">
    <source>
        <dbReference type="ARBA" id="ARBA00022723"/>
    </source>
</evidence>
<dbReference type="Pfam" id="PF01447">
    <property type="entry name" value="Peptidase_M4"/>
    <property type="match status" value="1"/>
</dbReference>
<keyword evidence="15" id="KW-1185">Reference proteome</keyword>
<dbReference type="InterPro" id="IPR001570">
    <property type="entry name" value="Peptidase_M4_C_domain"/>
</dbReference>
<dbReference type="SUPFAM" id="SSF55486">
    <property type="entry name" value="Metalloproteases ('zincins'), catalytic domain"/>
    <property type="match status" value="1"/>
</dbReference>
<keyword evidence="5" id="KW-0378">Hydrolase</keyword>
<keyword evidence="7" id="KW-0482">Metalloprotease</keyword>
<evidence type="ECO:0000256" key="11">
    <source>
        <dbReference type="PIRSR" id="PIRSR623612-1"/>
    </source>
</evidence>
<dbReference type="Pfam" id="PF18962">
    <property type="entry name" value="Por_Secre_tail"/>
    <property type="match status" value="1"/>
</dbReference>
<keyword evidence="3" id="KW-0479">Metal-binding</keyword>
<accession>A0A2G1VVK6</accession>
<dbReference type="Gene3D" id="3.10.450.490">
    <property type="match status" value="1"/>
</dbReference>
<dbReference type="EMBL" id="NQXA01000001">
    <property type="protein sequence ID" value="PHQ30813.1"/>
    <property type="molecule type" value="Genomic_DNA"/>
</dbReference>
<reference evidence="14 15" key="1">
    <citation type="submission" date="2017-08" db="EMBL/GenBank/DDBJ databases">
        <title>The whole genome shortgun sequences of strain Leeuwenhoekiella nanhaiensis G18 from the South China Sea.</title>
        <authorList>
            <person name="Liu Q."/>
        </authorList>
    </citation>
    <scope>NUCLEOTIDE SEQUENCE [LARGE SCALE GENOMIC DNA]</scope>
    <source>
        <strain evidence="14 15">G18</strain>
    </source>
</reference>
<dbReference type="InterPro" id="IPR027268">
    <property type="entry name" value="Peptidase_M4/M1_CTD_sf"/>
</dbReference>
<dbReference type="InterPro" id="IPR050728">
    <property type="entry name" value="Zinc_Metalloprotease_M4"/>
</dbReference>
<keyword evidence="2" id="KW-0645">Protease</keyword>
<dbReference type="InterPro" id="IPR026444">
    <property type="entry name" value="Secre_tail"/>
</dbReference>
<dbReference type="GO" id="GO:0016798">
    <property type="term" value="F:hydrolase activity, acting on glycosyl bonds"/>
    <property type="evidence" value="ECO:0007669"/>
    <property type="project" value="UniProtKB-KW"/>
</dbReference>
<evidence type="ECO:0000256" key="5">
    <source>
        <dbReference type="ARBA" id="ARBA00022801"/>
    </source>
</evidence>
<dbReference type="InterPro" id="IPR011096">
    <property type="entry name" value="FTP_domain"/>
</dbReference>
<sequence>MKKNYSRHILLASVLSLSLCGLHAQKKNAEQTSEKKPVQALGLFKLDRVQSKSMTGPRAILGSQLELTDANTFTQVDLISEKSGMQHQRFDQYYDKVRVEFSSPVIHSEKGIPVAISGEFYAVKDLSTTPAISAQQGFQNALRQVGAQQYLWEYPDAAQEIDYQKPEGELVVLPYITDAGTTMKLAYKYDIYATYPLSRGEVYVDAQKGEVLFYNSIIKHVDSFGHVGEIAATVKTADEAKKALENYDALAYITGSAATRYSGTRSIETALSGGSYILADAGRKLYTRDAKNQAPGSTYPYINNYDQFTDNDNNWTSAEHSVNKDDAALDAHWGAMMTYDYFLSQHNRNSYDNNGAQIRSYVHVDVNYDNAFWNGSVMSYGDGSSNGQEGNGYFDALTSLDVAAHEIGHAVCTYTANLAYQRESGGLNEGFSDIWGAAVEFYAKGNGNETNPNPEIWLIGDEIDRRAGSAALRSMSDPKSLGQPDTYGGTYWKEPNCGTPTRTNDYCGVHTNSGVLNHWFYLTSVGGAGTNDVGDSYSVNGIGVTKAACISYRTESLYLSSNSTYADARAASIQAAIDLYGAGGAEEQAVTNAWYAVNVGSAYGETPPVEYCTSQGNSVADEYIGRVQLGSIDNTSGASSGYTNHTAISTELTRGSAATITITPVWRGTVYAEGYAVWIDYNQNGSFTDNGELVFSRAASTSTSVSGSFTVPASALDGSTRMRVSMKYNGIPSSCETFSYGEVEDYTITFGGGTADTEAPSAPTNLAASNITETTLDLNWNASTDNVGVTGYDVYQGASLLGTVTGTSASITGLTADTAYSFSVQAKDAAGNVSASSNTVNVTTAGGVTADTEAPSAPTNLAASNITETTLDLNWNASTDNVGVTGYDVYQGASLLGTVTGTSASITGLTADTAYSFSVQAKDAAGNVSASSNTVNVTTAGGVTADTEAPSAPTNLAASNITETTLDLNWNASTDNVGVTGYDVYQGTSLLGTVTGTSASITGLTADTAFSFSVQAKDAAGNVSASSNTVNVTTAGGVTADTEAPSTPTNLAASNVTETTLDLSWNASTDNVGVTGYDVYQGSSLLGSVTGTSASITGLTANTAYTFSVRAKDAAGNVSTAASVNVTTAGGGGPLDDTLIASYFETGWDGWIDGGGDCARYAGSRSPEGTYSIQLRDNSGVASSMTSPEFDLSAYDNIEISFSLYAYSMEYGEDFWVRYNDGSGWQTVAAYAQGTSFNNNTFYTATINLPATSYNLTSTGSFRFQCDASANGDLVYIDEVVIRGTATAGVNGIVEAAAPQTFGGESFADQPDFEGDFVVYPSPAVDLARVQLMLDIEDKPVDVMLSVYDIKGSRVLTKEYSNLTEAAFTEELDVTNFKSGVYFVEITSQSGMKETAKFIKK</sequence>
<dbReference type="Gene3D" id="1.10.390.10">
    <property type="entry name" value="Neutral Protease Domain 2"/>
    <property type="match status" value="1"/>
</dbReference>
<feature type="domain" description="Fibronectin type-III" evidence="13">
    <location>
        <begin position="952"/>
        <end position="1037"/>
    </location>
</feature>
<keyword evidence="8" id="KW-0119">Carbohydrate metabolism</keyword>
<dbReference type="PANTHER" id="PTHR33794:SF1">
    <property type="entry name" value="BACILLOLYSIN"/>
    <property type="match status" value="1"/>
</dbReference>
<dbReference type="FunFam" id="2.60.40.10:FF:001114">
    <property type="entry name" value="Chitinase A1"/>
    <property type="match status" value="3"/>
</dbReference>
<evidence type="ECO:0000256" key="9">
    <source>
        <dbReference type="ARBA" id="ARBA00023295"/>
    </source>
</evidence>